<dbReference type="InterPro" id="IPR002513">
    <property type="entry name" value="Tn3_Tnp_DDE_dom"/>
</dbReference>
<dbReference type="GO" id="GO:0006313">
    <property type="term" value="P:DNA transposition"/>
    <property type="evidence" value="ECO:0007669"/>
    <property type="project" value="InterPro"/>
</dbReference>
<keyword evidence="4" id="KW-0233">DNA recombination</keyword>
<evidence type="ECO:0000256" key="4">
    <source>
        <dbReference type="ARBA" id="ARBA00023172"/>
    </source>
</evidence>
<gene>
    <name evidence="8" type="ORF">JCM31447_31730</name>
</gene>
<dbReference type="GO" id="GO:0004803">
    <property type="term" value="F:transposase activity"/>
    <property type="evidence" value="ECO:0007669"/>
    <property type="project" value="InterPro"/>
</dbReference>
<dbReference type="GO" id="GO:0003677">
    <property type="term" value="F:DNA binding"/>
    <property type="evidence" value="ECO:0007669"/>
    <property type="project" value="UniProtKB-KW"/>
</dbReference>
<proteinExistence type="inferred from homology"/>
<organism evidence="8 9">
    <name type="scientific">Fluviispira sanaruensis</name>
    <dbReference type="NCBI Taxonomy" id="2493639"/>
    <lineage>
        <taxon>Bacteria</taxon>
        <taxon>Pseudomonadati</taxon>
        <taxon>Bdellovibrionota</taxon>
        <taxon>Oligoflexia</taxon>
        <taxon>Silvanigrellales</taxon>
        <taxon>Silvanigrellaceae</taxon>
        <taxon>Fluviispira</taxon>
    </lineage>
</organism>
<feature type="coiled-coil region" evidence="5">
    <location>
        <begin position="275"/>
        <end position="302"/>
    </location>
</feature>
<feature type="domain" description="Tn3 transposase DDE" evidence="6">
    <location>
        <begin position="559"/>
        <end position="951"/>
    </location>
</feature>
<keyword evidence="3" id="KW-0238">DNA-binding</keyword>
<dbReference type="Pfam" id="PF13700">
    <property type="entry name" value="DUF4158"/>
    <property type="match status" value="1"/>
</dbReference>
<keyword evidence="2" id="KW-0815">Transposition</keyword>
<dbReference type="KEGG" id="sbf:JCM31447_31730"/>
<dbReference type="Proteomes" id="UP000291236">
    <property type="component" value="Plasmid 68K"/>
</dbReference>
<keyword evidence="8" id="KW-0614">Plasmid</keyword>
<geneLocation type="plasmid" evidence="8 9">
    <name>68K</name>
</geneLocation>
<sequence>MFKFFTLSENDKNFLKSFRGESNKLGAAIQLCTVRFIGFIPENFFKLDKIFVRYISNQLSIHFQSFYEYAVRDQTRTEHLSKVLIHLNYNYYNEDYEKDLQNWLNSRAMEHNSPTVLLCDSLKKIHQEKYLRPSLTTIEKCVSIARINAVNSTYDAISHLTTSNHEMIIRKILSGHNEIENITYLRWLSTRETSNSIDAMLSAQSKIEFLKLFKINKWYVKNINPNRQRFLARVAKKSAPSALEKFEEKKKLQLVVFFLMEVYDEIIDELIDIFITIMFDKLRQSKRQIRELREKHAKSINEKVSAFITMGRIHLNPGIRDVRVRKKTFEKIPREKIQKMIQECKAFIRPKDNSVWDYYVKKYSQIKKFYPRFIKSINFYSNENSRMKSIPKAISILRRVCSGGWDCIPKNAPIDFINKSWSQFVFDKQGTINKKYYELCVLWNLRIGLKSGEIWTDRGKKYTDPDTWLIPIEKWKEIKVEYLKITEIEASATVKMKELREQLNSAKLMLDKNIKSEKDIRLENKKIIISPVKAEEAIKSVEELDDIVSHYMPRVDLTEIIIEAGSWLNMSECFSHAGGEDSRIEASDFKKRLYACLFAQGANVELSKMAEHSGCSESDLTWFNNWYVREDCAMSASNKAVNFQFNNPFSRHYGGGELSSSDGKRESTPVKSKKSASIVKYFAFGKGITLYSWTSDQFTQFGSKVNNPIERDSPYVLDALCDNETLLQIREHTTDTSGFTDLIFAMFDLVGIRFSPRIKDLGKYKLYSFRSTNIDENDPSYTLFANEPLKERLLTNNWDEMQRFAASVKFGYIPASLLMTRILAYTKRNMVTKALVEHGKCIRTLHSMRCMNDIKHRRDMQKQLNKGENVNNLRGFLRFGNSGEMRKSQEESQDCQAACITLLTNLVIIWNTKYIEIVINELKKSGKVIRDKDIQYITPCRFGHINKYGKYNFELENGLRNGQFRRIKID</sequence>
<reference evidence="8 9" key="1">
    <citation type="submission" date="2018-12" db="EMBL/GenBank/DDBJ databases">
        <title>Rubrispira sanarue gen. nov., sp., nov., a member of the order Silvanigrellales, isolated from a brackish lake in Hamamatsu Japan.</title>
        <authorList>
            <person name="Maejima Y."/>
            <person name="Iino T."/>
            <person name="Muraguchi Y."/>
            <person name="Fukuda K."/>
            <person name="Nojiri H."/>
            <person name="Ohkuma M."/>
            <person name="Moriuchi R."/>
            <person name="Dohra H."/>
            <person name="Kimbara K."/>
            <person name="Shintani M."/>
        </authorList>
    </citation>
    <scope>NUCLEOTIDE SEQUENCE [LARGE SCALE GENOMIC DNA]</scope>
    <source>
        <strain evidence="8 9">RF1110005</strain>
        <plasmid evidence="8 9">68K</plasmid>
    </source>
</reference>
<evidence type="ECO:0000313" key="9">
    <source>
        <dbReference type="Proteomes" id="UP000291236"/>
    </source>
</evidence>
<dbReference type="AlphaFoldDB" id="A0A4P2VR84"/>
<dbReference type="Pfam" id="PF01526">
    <property type="entry name" value="DDE_Tnp_Tn3"/>
    <property type="match status" value="1"/>
</dbReference>
<evidence type="ECO:0000256" key="2">
    <source>
        <dbReference type="ARBA" id="ARBA00022578"/>
    </source>
</evidence>
<evidence type="ECO:0000313" key="8">
    <source>
        <dbReference type="EMBL" id="BBH54699.1"/>
    </source>
</evidence>
<evidence type="ECO:0000256" key="5">
    <source>
        <dbReference type="SAM" id="Coils"/>
    </source>
</evidence>
<dbReference type="InterPro" id="IPR047653">
    <property type="entry name" value="Tn3-like_transpos"/>
</dbReference>
<evidence type="ECO:0000256" key="3">
    <source>
        <dbReference type="ARBA" id="ARBA00023125"/>
    </source>
</evidence>
<protein>
    <submittedName>
        <fullName evidence="8">Tn3 family transposase</fullName>
    </submittedName>
</protein>
<comment type="similarity">
    <text evidence="1">Belongs to the transposase 7 family.</text>
</comment>
<evidence type="ECO:0000256" key="1">
    <source>
        <dbReference type="ARBA" id="ARBA00009402"/>
    </source>
</evidence>
<keyword evidence="5" id="KW-0175">Coiled coil</keyword>
<evidence type="ECO:0000259" key="6">
    <source>
        <dbReference type="Pfam" id="PF01526"/>
    </source>
</evidence>
<dbReference type="EMBL" id="AP019370">
    <property type="protein sequence ID" value="BBH54699.1"/>
    <property type="molecule type" value="Genomic_DNA"/>
</dbReference>
<evidence type="ECO:0000259" key="7">
    <source>
        <dbReference type="Pfam" id="PF13700"/>
    </source>
</evidence>
<feature type="domain" description="DUF4158" evidence="7">
    <location>
        <begin position="3"/>
        <end position="143"/>
    </location>
</feature>
<dbReference type="NCBIfam" id="NF033527">
    <property type="entry name" value="transpos_Tn3"/>
    <property type="match status" value="1"/>
</dbReference>
<name>A0A4P2VR84_FLUSA</name>
<accession>A0A4P2VR84</accession>
<dbReference type="InterPro" id="IPR025296">
    <property type="entry name" value="DUF4158"/>
</dbReference>
<keyword evidence="9" id="KW-1185">Reference proteome</keyword>